<dbReference type="InterPro" id="IPR001314">
    <property type="entry name" value="Peptidase_S1A"/>
</dbReference>
<dbReference type="Gene3D" id="2.40.10.10">
    <property type="entry name" value="Trypsin-like serine proteases"/>
    <property type="match status" value="1"/>
</dbReference>
<evidence type="ECO:0000256" key="1">
    <source>
        <dbReference type="ARBA" id="ARBA00023157"/>
    </source>
</evidence>
<dbReference type="PROSITE" id="PS50240">
    <property type="entry name" value="TRYPSIN_DOM"/>
    <property type="match status" value="1"/>
</dbReference>
<evidence type="ECO:0000259" key="3">
    <source>
        <dbReference type="PROSITE" id="PS50240"/>
    </source>
</evidence>
<evidence type="ECO:0000256" key="2">
    <source>
        <dbReference type="ARBA" id="ARBA00024195"/>
    </source>
</evidence>
<dbReference type="PANTHER" id="PTHR24256">
    <property type="entry name" value="TRYPTASE-RELATED"/>
    <property type="match status" value="1"/>
</dbReference>
<feature type="domain" description="Peptidase S1" evidence="3">
    <location>
        <begin position="19"/>
        <end position="259"/>
    </location>
</feature>
<dbReference type="InterPro" id="IPR051487">
    <property type="entry name" value="Ser/Thr_Proteases_Immune/Dev"/>
</dbReference>
<evidence type="ECO:0000313" key="4">
    <source>
        <dbReference type="Proteomes" id="UP000515158"/>
    </source>
</evidence>
<dbReference type="SUPFAM" id="SSF50494">
    <property type="entry name" value="Trypsin-like serine proteases"/>
    <property type="match status" value="1"/>
</dbReference>
<dbReference type="Pfam" id="PF00089">
    <property type="entry name" value="Trypsin"/>
    <property type="match status" value="1"/>
</dbReference>
<dbReference type="OrthoDB" id="2019384at2759"/>
<dbReference type="AlphaFoldDB" id="A0A6P8YBQ1"/>
<dbReference type="RefSeq" id="XP_034237068.1">
    <property type="nucleotide sequence ID" value="XM_034381177.1"/>
</dbReference>
<reference evidence="5" key="2">
    <citation type="journal article" date="2018" name="Proc. Natl. Acad. Sci. U.S.A.">
        <title>Phylogenomics and the evolution of hemipteroid insects.</title>
        <authorList>
            <person name="Johnson K.P."/>
            <person name="Dietrich C.H."/>
            <person name="Friedrich F."/>
            <person name="Beutel R.G."/>
            <person name="Wipfler B."/>
            <person name="Peters R.S."/>
            <person name="Allen J.M."/>
            <person name="Petersen M."/>
            <person name="Donath A."/>
            <person name="Walden K.K."/>
            <person name="Kozlov A.M."/>
            <person name="Podsiadlowski L."/>
            <person name="Mayer C."/>
            <person name="Meusemann K."/>
            <person name="Vasilikopoulos A."/>
            <person name="Waterhouse R.M."/>
            <person name="Cameron S.L."/>
            <person name="Weirauch C."/>
            <person name="Swanson D.R."/>
            <person name="Percy D.M."/>
            <person name="Hardy N.B."/>
            <person name="Terry I."/>
            <person name="Liu S."/>
            <person name="Zhou X."/>
            <person name="Misof B."/>
            <person name="Robertson H.M."/>
            <person name="Yoshizawa K."/>
        </authorList>
    </citation>
    <scope>NUCLEOTIDE SEQUENCE</scope>
</reference>
<dbReference type="InterPro" id="IPR043504">
    <property type="entry name" value="Peptidase_S1_PA_chymotrypsin"/>
</dbReference>
<organism evidence="5">
    <name type="scientific">Thrips palmi</name>
    <name type="common">Melon thrips</name>
    <dbReference type="NCBI Taxonomy" id="161013"/>
    <lineage>
        <taxon>Eukaryota</taxon>
        <taxon>Metazoa</taxon>
        <taxon>Ecdysozoa</taxon>
        <taxon>Arthropoda</taxon>
        <taxon>Hexapoda</taxon>
        <taxon>Insecta</taxon>
        <taxon>Pterygota</taxon>
        <taxon>Neoptera</taxon>
        <taxon>Paraneoptera</taxon>
        <taxon>Thysanoptera</taxon>
        <taxon>Terebrantia</taxon>
        <taxon>Thripoidea</taxon>
        <taxon>Thripidae</taxon>
        <taxon>Thrips</taxon>
    </lineage>
</organism>
<dbReference type="InterPro" id="IPR009003">
    <property type="entry name" value="Peptidase_S1_PA"/>
</dbReference>
<sequence length="279" mass="30582">MFNVHVLGCGTFRAPGPQIAGGEKATHVPWHIAIYENRQNTGITPICGASLVSPRWAITAAHCFSYVQIRSPINPDRFQAAAAKYRSDWNFQESFAQRSKILDIKIPQNYYGDWNKYQSDIALINVNFELSEFVQPVCIRWDKSSAPSDVWVSGWSKNELDESGKELQIMEAEVVNNTVVEDEGTKLLPYLGHGKFPARGKRGATTVEGDSGGGVVVRDGTTWTLVGVVSVGNPDTIVTNFSIFTSLGFERSFVTSIIKADLPCGCFTGLEKSLSGGPR</sequence>
<reference evidence="5" key="3">
    <citation type="submission" date="2025-08" db="UniProtKB">
        <authorList>
            <consortium name="RefSeq"/>
        </authorList>
    </citation>
    <scope>IDENTIFICATION</scope>
</reference>
<dbReference type="Proteomes" id="UP000515158">
    <property type="component" value="Unplaced"/>
</dbReference>
<name>A0A6P8YBQ1_THRPL</name>
<keyword evidence="4" id="KW-1185">Reference proteome</keyword>
<dbReference type="GeneID" id="117642716"/>
<reference evidence="5" key="1">
    <citation type="journal article" date="2014" name="Science">
        <title>Phylogenomics resolves the timing and pattern of insect evolution.</title>
        <authorList>
            <person name="Misof B."/>
            <person name="Liu S."/>
            <person name="Meusemann K."/>
            <person name="Peters R.S."/>
            <person name="Donath A."/>
            <person name="Mayer C."/>
            <person name="Frandsen P.B."/>
            <person name="Ware J."/>
            <person name="Flouri T."/>
            <person name="Beutel R.G."/>
            <person name="Niehuis O."/>
            <person name="Petersen M."/>
            <person name="Izquierdo-Carrasco F."/>
            <person name="Wappler T."/>
            <person name="Rust J."/>
            <person name="Aberer A.J."/>
            <person name="Aspock U."/>
            <person name="Aspock H."/>
            <person name="Bartel D."/>
            <person name="Blanke A."/>
            <person name="Berger S."/>
            <person name="Bohm A."/>
            <person name="Buckley T.R."/>
            <person name="Calcott B."/>
            <person name="Chen J."/>
            <person name="Friedrich F."/>
            <person name="Fukui M."/>
            <person name="Fujita M."/>
            <person name="Greve C."/>
            <person name="Grobe P."/>
            <person name="Gu S."/>
            <person name="Huang Y."/>
            <person name="Jermiin L.S."/>
            <person name="Kawahara A.Y."/>
            <person name="Krogmann L."/>
            <person name="Kubiak M."/>
            <person name="Lanfear R."/>
            <person name="Letsch H."/>
            <person name="Li Y."/>
            <person name="Li Z."/>
            <person name="Li J."/>
            <person name="Lu H."/>
            <person name="Machida R."/>
            <person name="Mashimo Y."/>
            <person name="Kapli P."/>
            <person name="McKenna D.D."/>
            <person name="Meng G."/>
            <person name="Nakagaki Y."/>
            <person name="Navarrete-Heredia J.L."/>
            <person name="Ott M."/>
            <person name="Ou Y."/>
            <person name="Pass G."/>
            <person name="Podsiadlowski L."/>
            <person name="Pohl H."/>
            <person name="von Reumont B.M."/>
            <person name="Schutte K."/>
            <person name="Sekiya K."/>
            <person name="Shimizu S."/>
            <person name="Slipinski A."/>
            <person name="Stamatakis A."/>
            <person name="Song W."/>
            <person name="Su X."/>
            <person name="Szucsich N.U."/>
            <person name="Tan M."/>
            <person name="Tan X."/>
            <person name="Tang M."/>
            <person name="Tang J."/>
            <person name="Timelthaler G."/>
            <person name="Tomizuka S."/>
            <person name="Trautwein M."/>
            <person name="Tong X."/>
            <person name="Uchifune T."/>
            <person name="Walzl M.G."/>
            <person name="Wiegmann B.M."/>
            <person name="Wilbrandt J."/>
            <person name="Wipfler B."/>
            <person name="Wong T.K."/>
            <person name="Wu Q."/>
            <person name="Wu G."/>
            <person name="Xie Y."/>
            <person name="Yang S."/>
            <person name="Yang Q."/>
            <person name="Yeates D.K."/>
            <person name="Yoshizawa K."/>
            <person name="Zhang Q."/>
            <person name="Zhang R."/>
            <person name="Zhang W."/>
            <person name="Zhang Y."/>
            <person name="Zhao J."/>
            <person name="Zhou C."/>
            <person name="Zhou L."/>
            <person name="Ziesmann T."/>
            <person name="Zou S."/>
            <person name="Li Y."/>
            <person name="Xu X."/>
            <person name="Zhang Y."/>
            <person name="Yang H."/>
            <person name="Wang J."/>
            <person name="Wang J."/>
            <person name="Kjer K.M."/>
            <person name="Zhou X."/>
        </authorList>
    </citation>
    <scope>NUCLEOTIDE SEQUENCE</scope>
</reference>
<dbReference type="SMART" id="SM00020">
    <property type="entry name" value="Tryp_SPc"/>
    <property type="match status" value="1"/>
</dbReference>
<protein>
    <submittedName>
        <fullName evidence="5">Modular serine protease-like</fullName>
    </submittedName>
</protein>
<accession>A0A6P8YBQ1</accession>
<dbReference type="InterPro" id="IPR018114">
    <property type="entry name" value="TRYPSIN_HIS"/>
</dbReference>
<evidence type="ECO:0000313" key="5">
    <source>
        <dbReference type="RefSeq" id="XP_034237068.1"/>
    </source>
</evidence>
<comment type="similarity">
    <text evidence="2">Belongs to the peptidase S1 family. CLIP subfamily.</text>
</comment>
<keyword evidence="1" id="KW-1015">Disulfide bond</keyword>
<dbReference type="InParanoid" id="A0A6P8YBQ1"/>
<dbReference type="PROSITE" id="PS00134">
    <property type="entry name" value="TRYPSIN_HIS"/>
    <property type="match status" value="1"/>
</dbReference>
<dbReference type="InterPro" id="IPR001254">
    <property type="entry name" value="Trypsin_dom"/>
</dbReference>
<dbReference type="PRINTS" id="PR00722">
    <property type="entry name" value="CHYMOTRYPSIN"/>
</dbReference>
<dbReference type="GO" id="GO:0006508">
    <property type="term" value="P:proteolysis"/>
    <property type="evidence" value="ECO:0007669"/>
    <property type="project" value="InterPro"/>
</dbReference>
<dbReference type="KEGG" id="tpal:117642716"/>
<proteinExistence type="inferred from homology"/>
<gene>
    <name evidence="5" type="primary">LOC117642716</name>
</gene>
<dbReference type="GO" id="GO:0004252">
    <property type="term" value="F:serine-type endopeptidase activity"/>
    <property type="evidence" value="ECO:0007669"/>
    <property type="project" value="InterPro"/>
</dbReference>